<dbReference type="GO" id="GO:0003676">
    <property type="term" value="F:nucleic acid binding"/>
    <property type="evidence" value="ECO:0007669"/>
    <property type="project" value="InterPro"/>
</dbReference>
<evidence type="ECO:0000259" key="3">
    <source>
        <dbReference type="PROSITE" id="PS50158"/>
    </source>
</evidence>
<proteinExistence type="predicted"/>
<feature type="region of interest" description="Disordered" evidence="2">
    <location>
        <begin position="18"/>
        <end position="114"/>
    </location>
</feature>
<keyword evidence="5" id="KW-1185">Reference proteome</keyword>
<keyword evidence="1" id="KW-0479">Metal-binding</keyword>
<feature type="compositionally biased region" description="Acidic residues" evidence="2">
    <location>
        <begin position="52"/>
        <end position="64"/>
    </location>
</feature>
<dbReference type="Pfam" id="PF00098">
    <property type="entry name" value="zf-CCHC"/>
    <property type="match status" value="1"/>
</dbReference>
<dbReference type="SUPFAM" id="SSF57756">
    <property type="entry name" value="Retrovirus zinc finger-like domains"/>
    <property type="match status" value="1"/>
</dbReference>
<accession>A0A7J0DF52</accession>
<dbReference type="EMBL" id="BJWL01000172">
    <property type="protein sequence ID" value="GFS32860.1"/>
    <property type="molecule type" value="Genomic_DNA"/>
</dbReference>
<dbReference type="Proteomes" id="UP000585474">
    <property type="component" value="Unassembled WGS sequence"/>
</dbReference>
<protein>
    <submittedName>
        <fullName evidence="4">SEUSS transcriptional co-regulator</fullName>
    </submittedName>
</protein>
<dbReference type="GO" id="GO:0008270">
    <property type="term" value="F:zinc ion binding"/>
    <property type="evidence" value="ECO:0007669"/>
    <property type="project" value="UniProtKB-KW"/>
</dbReference>
<reference evidence="5" key="1">
    <citation type="submission" date="2019-07" db="EMBL/GenBank/DDBJ databases">
        <title>De Novo Assembly of kiwifruit Actinidia rufa.</title>
        <authorList>
            <person name="Sugita-Konishi S."/>
            <person name="Sato K."/>
            <person name="Mori E."/>
            <person name="Abe Y."/>
            <person name="Kisaki G."/>
            <person name="Hamano K."/>
            <person name="Suezawa K."/>
            <person name="Otani M."/>
            <person name="Fukuda T."/>
            <person name="Manabe T."/>
            <person name="Gomi K."/>
            <person name="Tabuchi M."/>
            <person name="Akimitsu K."/>
            <person name="Kataoka I."/>
        </authorList>
    </citation>
    <scope>NUCLEOTIDE SEQUENCE [LARGE SCALE GENOMIC DNA]</scope>
    <source>
        <strain evidence="5">cv. Fuchu</strain>
    </source>
</reference>
<keyword evidence="1" id="KW-0863">Zinc-finger</keyword>
<dbReference type="PROSITE" id="PS50158">
    <property type="entry name" value="ZF_CCHC"/>
    <property type="match status" value="1"/>
</dbReference>
<dbReference type="InterPro" id="IPR001878">
    <property type="entry name" value="Znf_CCHC"/>
</dbReference>
<evidence type="ECO:0000313" key="5">
    <source>
        <dbReference type="Proteomes" id="UP000585474"/>
    </source>
</evidence>
<feature type="domain" description="CCHC-type" evidence="3">
    <location>
        <begin position="148"/>
        <end position="164"/>
    </location>
</feature>
<name>A0A7J0DF52_9ERIC</name>
<organism evidence="4 5">
    <name type="scientific">Actinidia rufa</name>
    <dbReference type="NCBI Taxonomy" id="165716"/>
    <lineage>
        <taxon>Eukaryota</taxon>
        <taxon>Viridiplantae</taxon>
        <taxon>Streptophyta</taxon>
        <taxon>Embryophyta</taxon>
        <taxon>Tracheophyta</taxon>
        <taxon>Spermatophyta</taxon>
        <taxon>Magnoliopsida</taxon>
        <taxon>eudicotyledons</taxon>
        <taxon>Gunneridae</taxon>
        <taxon>Pentapetalae</taxon>
        <taxon>asterids</taxon>
        <taxon>Ericales</taxon>
        <taxon>Actinidiaceae</taxon>
        <taxon>Actinidia</taxon>
    </lineage>
</organism>
<evidence type="ECO:0000313" key="4">
    <source>
        <dbReference type="EMBL" id="GFS32860.1"/>
    </source>
</evidence>
<dbReference type="SMART" id="SM00343">
    <property type="entry name" value="ZnF_C2HC"/>
    <property type="match status" value="1"/>
</dbReference>
<evidence type="ECO:0000256" key="1">
    <source>
        <dbReference type="PROSITE-ProRule" id="PRU00047"/>
    </source>
</evidence>
<sequence length="221" mass="23826">MNSDADSKAEDYLETRGRRYARVADPDPAAAAAAATTTTATVPKSACCGRGEEDDVGSDEEENPFAERQPERQAGGQPRYHRRVEGREAALQLERQAKRRSSVMPWTGSSSRGVAQQEIVRGGGAIGGVAGKPPTLNPVKPVASIAGRCFKCGEPGHRFADCKKPAVQKGLFIDNEGMVRVELEQSLEDLVDEEADEEVMEEEHVTGDDGPLLVLSKTLTY</sequence>
<dbReference type="AlphaFoldDB" id="A0A7J0DF52"/>
<feature type="compositionally biased region" description="Low complexity" evidence="2">
    <location>
        <begin position="29"/>
        <end position="41"/>
    </location>
</feature>
<dbReference type="InterPro" id="IPR036875">
    <property type="entry name" value="Znf_CCHC_sf"/>
</dbReference>
<gene>
    <name evidence="4" type="ORF">Acr_00g0025130</name>
</gene>
<dbReference type="OrthoDB" id="1815553at2759"/>
<comment type="caution">
    <text evidence="4">The sequence shown here is derived from an EMBL/GenBank/DDBJ whole genome shotgun (WGS) entry which is preliminary data.</text>
</comment>
<evidence type="ECO:0000256" key="2">
    <source>
        <dbReference type="SAM" id="MobiDB-lite"/>
    </source>
</evidence>
<keyword evidence="1" id="KW-0862">Zinc</keyword>